<reference evidence="3" key="4">
    <citation type="journal article" date="2015" name="G3 (Bethesda)">
        <title>Genome sequences of three phytopathogenic species of the Magnaporthaceae family of fungi.</title>
        <authorList>
            <person name="Okagaki L.H."/>
            <person name="Nunes C.C."/>
            <person name="Sailsbery J."/>
            <person name="Clay B."/>
            <person name="Brown D."/>
            <person name="John T."/>
            <person name="Oh Y."/>
            <person name="Young N."/>
            <person name="Fitzgerald M."/>
            <person name="Haas B.J."/>
            <person name="Zeng Q."/>
            <person name="Young S."/>
            <person name="Adiconis X."/>
            <person name="Fan L."/>
            <person name="Levin J.Z."/>
            <person name="Mitchell T.K."/>
            <person name="Okubara P.A."/>
            <person name="Farman M.L."/>
            <person name="Kohn L.M."/>
            <person name="Birren B."/>
            <person name="Ma L.-J."/>
            <person name="Dean R.A."/>
        </authorList>
    </citation>
    <scope>NUCLEOTIDE SEQUENCE</scope>
    <source>
        <strain evidence="3">ATCC 64411 / 73-15</strain>
    </source>
</reference>
<dbReference type="STRING" id="644358.A0A0C4E6N1"/>
<keyword evidence="2" id="KW-0489">Methyltransferase</keyword>
<proteinExistence type="predicted"/>
<reference evidence="2" key="2">
    <citation type="submission" date="2010-05" db="EMBL/GenBank/DDBJ databases">
        <title>The Genome Sequence of Magnaporthe poae strain ATCC 64411.</title>
        <authorList>
            <consortium name="The Broad Institute Genome Sequencing Platform"/>
            <consortium name="Broad Institute Genome Sequencing Center for Infectious Disease"/>
            <person name="Ma L.-J."/>
            <person name="Dead R."/>
            <person name="Young S."/>
            <person name="Zeng Q."/>
            <person name="Koehrsen M."/>
            <person name="Alvarado L."/>
            <person name="Berlin A."/>
            <person name="Chapman S.B."/>
            <person name="Chen Z."/>
            <person name="Freedman E."/>
            <person name="Gellesch M."/>
            <person name="Goldberg J."/>
            <person name="Griggs A."/>
            <person name="Gujja S."/>
            <person name="Heilman E.R."/>
            <person name="Heiman D."/>
            <person name="Hepburn T."/>
            <person name="Howarth C."/>
            <person name="Jen D."/>
            <person name="Larson L."/>
            <person name="Mehta T."/>
            <person name="Neiman D."/>
            <person name="Pearson M."/>
            <person name="Roberts A."/>
            <person name="Saif S."/>
            <person name="Shea T."/>
            <person name="Shenoy N."/>
            <person name="Sisk P."/>
            <person name="Stolte C."/>
            <person name="Sykes S."/>
            <person name="Walk T."/>
            <person name="White J."/>
            <person name="Yandava C."/>
            <person name="Haas B."/>
            <person name="Nusbaum C."/>
            <person name="Birren B."/>
        </authorList>
    </citation>
    <scope>NUCLEOTIDE SEQUENCE</scope>
    <source>
        <strain evidence="2">ATCC 64411</strain>
    </source>
</reference>
<dbReference type="InterPro" id="IPR029063">
    <property type="entry name" value="SAM-dependent_MTases_sf"/>
</dbReference>
<dbReference type="EMBL" id="GL876972">
    <property type="protein sequence ID" value="KLU89201.1"/>
    <property type="molecule type" value="Genomic_DNA"/>
</dbReference>
<dbReference type="EnsemblFungi" id="MAPG_08175T0">
    <property type="protein sequence ID" value="MAPG_08175T0"/>
    <property type="gene ID" value="MAPG_08175"/>
</dbReference>
<evidence type="ECO:0000313" key="2">
    <source>
        <dbReference type="EMBL" id="KLU89201.1"/>
    </source>
</evidence>
<dbReference type="EMBL" id="ADBL01001975">
    <property type="status" value="NOT_ANNOTATED_CDS"/>
    <property type="molecule type" value="Genomic_DNA"/>
</dbReference>
<protein>
    <submittedName>
        <fullName evidence="2">Methyltransferase</fullName>
    </submittedName>
</protein>
<evidence type="ECO:0000256" key="1">
    <source>
        <dbReference type="SAM" id="MobiDB-lite"/>
    </source>
</evidence>
<reference evidence="3" key="5">
    <citation type="submission" date="2015-06" db="UniProtKB">
        <authorList>
            <consortium name="EnsemblFungi"/>
        </authorList>
    </citation>
    <scope>IDENTIFICATION</scope>
    <source>
        <strain evidence="3">ATCC 64411</strain>
    </source>
</reference>
<sequence length="269" mass="28895">MFGPEDGLPGSPSLPDIYRQLLEAWTCPTPLPSQGDNITAAGVTNITWWLEAPLISGRRHRQSQKDAGDLLRNGGFDVAHTHMVIFHVQDPARLMRELRGAVKLCGGVVCLQLQQQKEEKSPRENDPVLVAEARWAAAASRRWPRVRRCAGGPLSSLFVPAAHGTMSTTDLDGTIDPLALAEFAGTAFAPVRREPDDPERPDIWVADGGGLCVGWRWTATGITAGIATVRTYHRKAHHPPTPPILTIGRGPSPAGSAVSSPVYGAGRCA</sequence>
<dbReference type="EMBL" id="ADBL01001974">
    <property type="status" value="NOT_ANNOTATED_CDS"/>
    <property type="molecule type" value="Genomic_DNA"/>
</dbReference>
<dbReference type="Gene3D" id="3.40.50.150">
    <property type="entry name" value="Vaccinia Virus protein VP39"/>
    <property type="match status" value="1"/>
</dbReference>
<reference evidence="4" key="1">
    <citation type="submission" date="2010-05" db="EMBL/GenBank/DDBJ databases">
        <title>The genome sequence of Magnaporthe poae strain ATCC 64411.</title>
        <authorList>
            <person name="Ma L.-J."/>
            <person name="Dead R."/>
            <person name="Young S."/>
            <person name="Zeng Q."/>
            <person name="Koehrsen M."/>
            <person name="Alvarado L."/>
            <person name="Berlin A."/>
            <person name="Chapman S.B."/>
            <person name="Chen Z."/>
            <person name="Freedman E."/>
            <person name="Gellesch M."/>
            <person name="Goldberg J."/>
            <person name="Griggs A."/>
            <person name="Gujja S."/>
            <person name="Heilman E.R."/>
            <person name="Heiman D."/>
            <person name="Hepburn T."/>
            <person name="Howarth C."/>
            <person name="Jen D."/>
            <person name="Larson L."/>
            <person name="Mehta T."/>
            <person name="Neiman D."/>
            <person name="Pearson M."/>
            <person name="Roberts A."/>
            <person name="Saif S."/>
            <person name="Shea T."/>
            <person name="Shenoy N."/>
            <person name="Sisk P."/>
            <person name="Stolte C."/>
            <person name="Sykes S."/>
            <person name="Walk T."/>
            <person name="White J."/>
            <person name="Yandava C."/>
            <person name="Haas B."/>
            <person name="Nusbaum C."/>
            <person name="Birren B."/>
        </authorList>
    </citation>
    <scope>NUCLEOTIDE SEQUENCE [LARGE SCALE GENOMIC DNA]</scope>
    <source>
        <strain evidence="4">ATCC 64411 / 73-15</strain>
    </source>
</reference>
<name>A0A0C4E6N1_MAGP6</name>
<dbReference type="GO" id="GO:0008168">
    <property type="term" value="F:methyltransferase activity"/>
    <property type="evidence" value="ECO:0007669"/>
    <property type="project" value="UniProtKB-KW"/>
</dbReference>
<dbReference type="Proteomes" id="UP000011715">
    <property type="component" value="Unassembled WGS sequence"/>
</dbReference>
<accession>A0A0C4E6N1</accession>
<organism evidence="3 4">
    <name type="scientific">Magnaporthiopsis poae (strain ATCC 64411 / 73-15)</name>
    <name type="common">Kentucky bluegrass fungus</name>
    <name type="synonym">Magnaporthe poae</name>
    <dbReference type="NCBI Taxonomy" id="644358"/>
    <lineage>
        <taxon>Eukaryota</taxon>
        <taxon>Fungi</taxon>
        <taxon>Dikarya</taxon>
        <taxon>Ascomycota</taxon>
        <taxon>Pezizomycotina</taxon>
        <taxon>Sordariomycetes</taxon>
        <taxon>Sordariomycetidae</taxon>
        <taxon>Magnaporthales</taxon>
        <taxon>Magnaporthaceae</taxon>
        <taxon>Magnaporthiopsis</taxon>
    </lineage>
</organism>
<feature type="compositionally biased region" description="Low complexity" evidence="1">
    <location>
        <begin position="250"/>
        <end position="262"/>
    </location>
</feature>
<evidence type="ECO:0000313" key="3">
    <source>
        <dbReference type="EnsemblFungi" id="MAPG_08175T0"/>
    </source>
</evidence>
<keyword evidence="4" id="KW-1185">Reference proteome</keyword>
<gene>
    <name evidence="2" type="ORF">MAPG_08175</name>
</gene>
<dbReference type="AlphaFoldDB" id="A0A0C4E6N1"/>
<feature type="region of interest" description="Disordered" evidence="1">
    <location>
        <begin position="242"/>
        <end position="269"/>
    </location>
</feature>
<evidence type="ECO:0000313" key="4">
    <source>
        <dbReference type="Proteomes" id="UP000011715"/>
    </source>
</evidence>
<dbReference type="OrthoDB" id="10017101at2759"/>
<dbReference type="VEuPathDB" id="FungiDB:MAPG_08175"/>
<dbReference type="eggNOG" id="KOG1269">
    <property type="taxonomic scope" value="Eukaryota"/>
</dbReference>
<reference evidence="2" key="3">
    <citation type="submission" date="2011-03" db="EMBL/GenBank/DDBJ databases">
        <title>Annotation of Magnaporthe poae ATCC 64411.</title>
        <authorList>
            <person name="Ma L.-J."/>
            <person name="Dead R."/>
            <person name="Young S.K."/>
            <person name="Zeng Q."/>
            <person name="Gargeya S."/>
            <person name="Fitzgerald M."/>
            <person name="Haas B."/>
            <person name="Abouelleil A."/>
            <person name="Alvarado L."/>
            <person name="Arachchi H.M."/>
            <person name="Berlin A."/>
            <person name="Brown A."/>
            <person name="Chapman S.B."/>
            <person name="Chen Z."/>
            <person name="Dunbar C."/>
            <person name="Freedman E."/>
            <person name="Gearin G."/>
            <person name="Gellesch M."/>
            <person name="Goldberg J."/>
            <person name="Griggs A."/>
            <person name="Gujja S."/>
            <person name="Heiman D."/>
            <person name="Howarth C."/>
            <person name="Larson L."/>
            <person name="Lui A."/>
            <person name="MacDonald P.J.P."/>
            <person name="Mehta T."/>
            <person name="Montmayeur A."/>
            <person name="Murphy C."/>
            <person name="Neiman D."/>
            <person name="Pearson M."/>
            <person name="Priest M."/>
            <person name="Roberts A."/>
            <person name="Saif S."/>
            <person name="Shea T."/>
            <person name="Shenoy N."/>
            <person name="Sisk P."/>
            <person name="Stolte C."/>
            <person name="Sykes S."/>
            <person name="Yandava C."/>
            <person name="Wortman J."/>
            <person name="Nusbaum C."/>
            <person name="Birren B."/>
        </authorList>
    </citation>
    <scope>NUCLEOTIDE SEQUENCE</scope>
    <source>
        <strain evidence="2">ATCC 64411</strain>
    </source>
</reference>
<keyword evidence="2" id="KW-0808">Transferase</keyword>
<dbReference type="GO" id="GO:0032259">
    <property type="term" value="P:methylation"/>
    <property type="evidence" value="ECO:0007669"/>
    <property type="project" value="UniProtKB-KW"/>
</dbReference>